<proteinExistence type="inferred from homology"/>
<dbReference type="GO" id="GO:0006099">
    <property type="term" value="P:tricarboxylic acid cycle"/>
    <property type="evidence" value="ECO:0007669"/>
    <property type="project" value="TreeGrafter"/>
</dbReference>
<dbReference type="GO" id="GO:0003756">
    <property type="term" value="F:protein disulfide isomerase activity"/>
    <property type="evidence" value="ECO:0007669"/>
    <property type="project" value="InterPro"/>
</dbReference>
<dbReference type="GO" id="GO:0005739">
    <property type="term" value="C:mitochondrion"/>
    <property type="evidence" value="ECO:0007669"/>
    <property type="project" value="TreeGrafter"/>
</dbReference>
<sequence length="279" mass="30867">MEKSQIWLAFGPMLSFLLTSTMAAEVVELTEENFHKEVGQDRGALVEFYAPWCGHCQKIAPEYEKLAQNFMKAKSVLIGKLDFDEHKSRCIKYGVEGYPTVQWFPKGSLEPKRYEGHPTAEALTEFVNTGGGKVNPAQCEALTMVCAQVMGNHVAIAMGGSNGHFELNVLKPLMANAPLTCSIRLLGDAAASFEKNCVKGIQANKERISKLLHESLMIVTSLNPISLHLCFIVLIMNVCTLNMFCLDLLVISSIYQGSRNSKFVKIFKISYPPELLGSL</sequence>
<reference evidence="8" key="1">
    <citation type="submission" date="2019-09" db="EMBL/GenBank/DDBJ databases">
        <title>Draft genome information of white flower Hibiscus syriacus.</title>
        <authorList>
            <person name="Kim Y.-M."/>
        </authorList>
    </citation>
    <scope>NUCLEOTIDE SEQUENCE [LARGE SCALE GENOMIC DNA]</scope>
    <source>
        <strain evidence="8">YM2019G1</strain>
    </source>
</reference>
<evidence type="ECO:0000313" key="9">
    <source>
        <dbReference type="Proteomes" id="UP000436088"/>
    </source>
</evidence>
<dbReference type="PANTHER" id="PTHR11444">
    <property type="entry name" value="ASPARTATEAMMONIA/ARGININOSUCCINATE/ADENYLOSUCCINATE LYASE"/>
    <property type="match status" value="1"/>
</dbReference>
<dbReference type="SUPFAM" id="SSF52833">
    <property type="entry name" value="Thioredoxin-like"/>
    <property type="match status" value="1"/>
</dbReference>
<keyword evidence="2 6" id="KW-0732">Signal</keyword>
<evidence type="ECO:0000256" key="3">
    <source>
        <dbReference type="ARBA" id="ARBA00022737"/>
    </source>
</evidence>
<feature type="transmembrane region" description="Helical" evidence="5">
    <location>
        <begin position="225"/>
        <end position="255"/>
    </location>
</feature>
<dbReference type="InterPro" id="IPR005788">
    <property type="entry name" value="PDI_thioredoxin-like_dom"/>
</dbReference>
<keyword evidence="5" id="KW-0812">Transmembrane</keyword>
<dbReference type="PROSITE" id="PS51352">
    <property type="entry name" value="THIOREDOXIN_2"/>
    <property type="match status" value="1"/>
</dbReference>
<keyword evidence="5" id="KW-0472">Membrane</keyword>
<evidence type="ECO:0000256" key="1">
    <source>
        <dbReference type="ARBA" id="ARBA00006347"/>
    </source>
</evidence>
<dbReference type="CDD" id="cd02998">
    <property type="entry name" value="PDI_a_ERp38"/>
    <property type="match status" value="1"/>
</dbReference>
<dbReference type="InterPro" id="IPR008948">
    <property type="entry name" value="L-Aspartase-like"/>
</dbReference>
<dbReference type="Pfam" id="PF00085">
    <property type="entry name" value="Thioredoxin"/>
    <property type="match status" value="1"/>
</dbReference>
<dbReference type="NCBIfam" id="TIGR01126">
    <property type="entry name" value="pdi_dom"/>
    <property type="match status" value="1"/>
</dbReference>
<dbReference type="GO" id="GO:0006108">
    <property type="term" value="P:malate metabolic process"/>
    <property type="evidence" value="ECO:0007669"/>
    <property type="project" value="TreeGrafter"/>
</dbReference>
<dbReference type="InterPro" id="IPR005677">
    <property type="entry name" value="Fum_hydII"/>
</dbReference>
<dbReference type="Gene3D" id="3.40.30.10">
    <property type="entry name" value="Glutaredoxin"/>
    <property type="match status" value="1"/>
</dbReference>
<dbReference type="InterPro" id="IPR036249">
    <property type="entry name" value="Thioredoxin-like_sf"/>
</dbReference>
<name>A0A6A2WR50_HIBSY</name>
<gene>
    <name evidence="8" type="ORF">F3Y22_tig00113272pilonHSYRG00002</name>
</gene>
<dbReference type="Gene3D" id="1.20.200.10">
    <property type="entry name" value="Fumarase/aspartase (Central domain)"/>
    <property type="match status" value="1"/>
</dbReference>
<evidence type="ECO:0000313" key="8">
    <source>
        <dbReference type="EMBL" id="KAE8662621.1"/>
    </source>
</evidence>
<evidence type="ECO:0000256" key="4">
    <source>
        <dbReference type="RuleBase" id="RU004208"/>
    </source>
</evidence>
<dbReference type="PANTHER" id="PTHR11444:SF1">
    <property type="entry name" value="FUMARATE HYDRATASE, MITOCHONDRIAL"/>
    <property type="match status" value="1"/>
</dbReference>
<dbReference type="GO" id="GO:0004333">
    <property type="term" value="F:fumarate hydratase activity"/>
    <property type="evidence" value="ECO:0007669"/>
    <property type="project" value="InterPro"/>
</dbReference>
<evidence type="ECO:0000256" key="2">
    <source>
        <dbReference type="ARBA" id="ARBA00022729"/>
    </source>
</evidence>
<keyword evidence="5" id="KW-1133">Transmembrane helix</keyword>
<keyword evidence="3" id="KW-0677">Repeat</keyword>
<dbReference type="PRINTS" id="PR00421">
    <property type="entry name" value="THIOREDOXIN"/>
</dbReference>
<dbReference type="EMBL" id="VEPZ02001698">
    <property type="protein sequence ID" value="KAE8662621.1"/>
    <property type="molecule type" value="Genomic_DNA"/>
</dbReference>
<evidence type="ECO:0000256" key="5">
    <source>
        <dbReference type="SAM" id="Phobius"/>
    </source>
</evidence>
<dbReference type="Proteomes" id="UP000436088">
    <property type="component" value="Unassembled WGS sequence"/>
</dbReference>
<dbReference type="InterPro" id="IPR013766">
    <property type="entry name" value="Thioredoxin_domain"/>
</dbReference>
<dbReference type="InterPro" id="IPR017937">
    <property type="entry name" value="Thioredoxin_CS"/>
</dbReference>
<evidence type="ECO:0000259" key="7">
    <source>
        <dbReference type="PROSITE" id="PS51352"/>
    </source>
</evidence>
<evidence type="ECO:0000256" key="6">
    <source>
        <dbReference type="SAM" id="SignalP"/>
    </source>
</evidence>
<dbReference type="GO" id="GO:0006106">
    <property type="term" value="P:fumarate metabolic process"/>
    <property type="evidence" value="ECO:0007669"/>
    <property type="project" value="InterPro"/>
</dbReference>
<dbReference type="AlphaFoldDB" id="A0A6A2WR50"/>
<protein>
    <recommendedName>
        <fullName evidence="7">Thioredoxin domain-containing protein</fullName>
    </recommendedName>
</protein>
<feature type="domain" description="Thioredoxin" evidence="7">
    <location>
        <begin position="7"/>
        <end position="132"/>
    </location>
</feature>
<dbReference type="PROSITE" id="PS00194">
    <property type="entry name" value="THIOREDOXIN_1"/>
    <property type="match status" value="1"/>
</dbReference>
<comment type="caution">
    <text evidence="8">The sequence shown here is derived from an EMBL/GenBank/DDBJ whole genome shotgun (WGS) entry which is preliminary data.</text>
</comment>
<keyword evidence="9" id="KW-1185">Reference proteome</keyword>
<feature type="signal peptide" evidence="6">
    <location>
        <begin position="1"/>
        <end position="23"/>
    </location>
</feature>
<comment type="similarity">
    <text evidence="1 4">Belongs to the protein disulfide isomerase family.</text>
</comment>
<dbReference type="SUPFAM" id="SSF48557">
    <property type="entry name" value="L-aspartase-like"/>
    <property type="match status" value="1"/>
</dbReference>
<organism evidence="8 9">
    <name type="scientific">Hibiscus syriacus</name>
    <name type="common">Rose of Sharon</name>
    <dbReference type="NCBI Taxonomy" id="106335"/>
    <lineage>
        <taxon>Eukaryota</taxon>
        <taxon>Viridiplantae</taxon>
        <taxon>Streptophyta</taxon>
        <taxon>Embryophyta</taxon>
        <taxon>Tracheophyta</taxon>
        <taxon>Spermatophyta</taxon>
        <taxon>Magnoliopsida</taxon>
        <taxon>eudicotyledons</taxon>
        <taxon>Gunneridae</taxon>
        <taxon>Pentapetalae</taxon>
        <taxon>rosids</taxon>
        <taxon>malvids</taxon>
        <taxon>Malvales</taxon>
        <taxon>Malvaceae</taxon>
        <taxon>Malvoideae</taxon>
        <taxon>Hibiscus</taxon>
    </lineage>
</organism>
<accession>A0A6A2WR50</accession>
<feature type="chain" id="PRO_5025347121" description="Thioredoxin domain-containing protein" evidence="6">
    <location>
        <begin position="24"/>
        <end position="279"/>
    </location>
</feature>